<dbReference type="InterPro" id="IPR021215">
    <property type="entry name" value="DUF2752"/>
</dbReference>
<evidence type="ECO:0000313" key="3">
    <source>
        <dbReference type="Proteomes" id="UP000588098"/>
    </source>
</evidence>
<keyword evidence="1" id="KW-1133">Transmembrane helix</keyword>
<keyword evidence="1" id="KW-0472">Membrane</keyword>
<proteinExistence type="predicted"/>
<feature type="transmembrane region" description="Helical" evidence="1">
    <location>
        <begin position="132"/>
        <end position="151"/>
    </location>
</feature>
<feature type="transmembrane region" description="Helical" evidence="1">
    <location>
        <begin position="20"/>
        <end position="39"/>
    </location>
</feature>
<evidence type="ECO:0000313" key="2">
    <source>
        <dbReference type="EMBL" id="MBB5933536.1"/>
    </source>
</evidence>
<dbReference type="AlphaFoldDB" id="A0A7W9Q4N7"/>
<dbReference type="Proteomes" id="UP000588098">
    <property type="component" value="Unassembled WGS sequence"/>
</dbReference>
<keyword evidence="3" id="KW-1185">Reference proteome</keyword>
<accession>A0A7W9Q4N7</accession>
<evidence type="ECO:0000256" key="1">
    <source>
        <dbReference type="SAM" id="Phobius"/>
    </source>
</evidence>
<comment type="caution">
    <text evidence="2">The sequence shown here is derived from an EMBL/GenBank/DDBJ whole genome shotgun (WGS) entry which is preliminary data.</text>
</comment>
<feature type="transmembrane region" description="Helical" evidence="1">
    <location>
        <begin position="77"/>
        <end position="103"/>
    </location>
</feature>
<evidence type="ECO:0008006" key="4">
    <source>
        <dbReference type="Google" id="ProtNLM"/>
    </source>
</evidence>
<dbReference type="RefSeq" id="WP_184568820.1">
    <property type="nucleotide sequence ID" value="NZ_JACHJL010000001.1"/>
</dbReference>
<dbReference type="Pfam" id="PF10825">
    <property type="entry name" value="DUF2752"/>
    <property type="match status" value="1"/>
</dbReference>
<reference evidence="2 3" key="1">
    <citation type="submission" date="2020-08" db="EMBL/GenBank/DDBJ databases">
        <title>Genomic Encyclopedia of Type Strains, Phase III (KMG-III): the genomes of soil and plant-associated and newly described type strains.</title>
        <authorList>
            <person name="Whitman W."/>
        </authorList>
    </citation>
    <scope>NUCLEOTIDE SEQUENCE [LARGE SCALE GENOMIC DNA]</scope>
    <source>
        <strain evidence="2 3">CECT 8305</strain>
    </source>
</reference>
<protein>
    <recommendedName>
        <fullName evidence="4">DUF2752 domain-containing protein</fullName>
    </recommendedName>
</protein>
<dbReference type="EMBL" id="JACHJL010000001">
    <property type="protein sequence ID" value="MBB5933536.1"/>
    <property type="molecule type" value="Genomic_DNA"/>
</dbReference>
<sequence length="157" mass="16597">MSDQLRPSHSRVVSLPRRLAAPIGVLVGAVAAFASVAAVDPHEPGHYPACPMLQHTGLLCPGCGGLRGAYCLAHGDLAAALGANALAVAGYVACAVAWTVWCARCARLPHLARTARPAFATRPVRPQRMRRAWWSLGLLVLMFTLVRNLPYGTALAP</sequence>
<gene>
    <name evidence="2" type="ORF">FHS42_000554</name>
</gene>
<name>A0A7W9Q4N7_9ACTN</name>
<keyword evidence="1" id="KW-0812">Transmembrane</keyword>
<organism evidence="2 3">
    <name type="scientific">Streptomyces zagrosensis</name>
    <dbReference type="NCBI Taxonomy" id="1042984"/>
    <lineage>
        <taxon>Bacteria</taxon>
        <taxon>Bacillati</taxon>
        <taxon>Actinomycetota</taxon>
        <taxon>Actinomycetes</taxon>
        <taxon>Kitasatosporales</taxon>
        <taxon>Streptomycetaceae</taxon>
        <taxon>Streptomyces</taxon>
    </lineage>
</organism>